<name>A0A8T1PLV6_CARIL</name>
<comment type="caution">
    <text evidence="1">The sequence shown here is derived from an EMBL/GenBank/DDBJ whole genome shotgun (WGS) entry which is preliminary data.</text>
</comment>
<dbReference type="AlphaFoldDB" id="A0A8T1PLV6"/>
<evidence type="ECO:0000313" key="2">
    <source>
        <dbReference type="Proteomes" id="UP000811609"/>
    </source>
</evidence>
<proteinExistence type="predicted"/>
<reference evidence="1" key="1">
    <citation type="submission" date="2020-12" db="EMBL/GenBank/DDBJ databases">
        <title>WGS assembly of Carya illinoinensis cv. Pawnee.</title>
        <authorList>
            <person name="Platts A."/>
            <person name="Shu S."/>
            <person name="Wright S."/>
            <person name="Barry K."/>
            <person name="Edger P."/>
            <person name="Pires J.C."/>
            <person name="Schmutz J."/>
        </authorList>
    </citation>
    <scope>NUCLEOTIDE SEQUENCE</scope>
    <source>
        <tissue evidence="1">Leaf</tissue>
    </source>
</reference>
<dbReference type="Proteomes" id="UP000811609">
    <property type="component" value="Chromosome 8"/>
</dbReference>
<gene>
    <name evidence="1" type="ORF">CIPAW_08G120900</name>
</gene>
<organism evidence="1 2">
    <name type="scientific">Carya illinoinensis</name>
    <name type="common">Pecan</name>
    <dbReference type="NCBI Taxonomy" id="32201"/>
    <lineage>
        <taxon>Eukaryota</taxon>
        <taxon>Viridiplantae</taxon>
        <taxon>Streptophyta</taxon>
        <taxon>Embryophyta</taxon>
        <taxon>Tracheophyta</taxon>
        <taxon>Spermatophyta</taxon>
        <taxon>Magnoliopsida</taxon>
        <taxon>eudicotyledons</taxon>
        <taxon>Gunneridae</taxon>
        <taxon>Pentapetalae</taxon>
        <taxon>rosids</taxon>
        <taxon>fabids</taxon>
        <taxon>Fagales</taxon>
        <taxon>Juglandaceae</taxon>
        <taxon>Carya</taxon>
    </lineage>
</organism>
<keyword evidence="2" id="KW-1185">Reference proteome</keyword>
<evidence type="ECO:0000313" key="1">
    <source>
        <dbReference type="EMBL" id="KAG6645409.1"/>
    </source>
</evidence>
<sequence>MSTSSFISLKMNDLENLYGYNTHKAELKKRKITGDSMLIMQIEEETTGHTLWICHSQMMLGDRIIQKVSIVDDDFGSVVTSYWTQFQHIV</sequence>
<protein>
    <submittedName>
        <fullName evidence="1">Uncharacterized protein</fullName>
    </submittedName>
</protein>
<accession>A0A8T1PLV6</accession>
<dbReference type="EMBL" id="CM031816">
    <property type="protein sequence ID" value="KAG6645409.1"/>
    <property type="molecule type" value="Genomic_DNA"/>
</dbReference>